<dbReference type="SUPFAM" id="SSF54631">
    <property type="entry name" value="CBS-domain pair"/>
    <property type="match status" value="2"/>
</dbReference>
<evidence type="ECO:0000313" key="6">
    <source>
        <dbReference type="Proteomes" id="UP000002318"/>
    </source>
</evidence>
<dbReference type="InterPro" id="IPR046342">
    <property type="entry name" value="CBS_dom_sf"/>
</dbReference>
<dbReference type="Pfam" id="PF02641">
    <property type="entry name" value="DUF190"/>
    <property type="match status" value="1"/>
</dbReference>
<dbReference type="EMBL" id="CP002116">
    <property type="protein sequence ID" value="ADK82557.1"/>
    <property type="molecule type" value="Genomic_DNA"/>
</dbReference>
<evidence type="ECO:0000259" key="4">
    <source>
        <dbReference type="PROSITE" id="PS51371"/>
    </source>
</evidence>
<feature type="domain" description="CBS" evidence="4">
    <location>
        <begin position="359"/>
        <end position="413"/>
    </location>
</feature>
<keyword evidence="2 3" id="KW-0129">CBS domain</keyword>
<dbReference type="InterPro" id="IPR000644">
    <property type="entry name" value="CBS_dom"/>
</dbReference>
<dbReference type="PANTHER" id="PTHR43080:SF2">
    <property type="entry name" value="CBS DOMAIN-CONTAINING PROTEIN"/>
    <property type="match status" value="1"/>
</dbReference>
<dbReference type="InterPro" id="IPR015867">
    <property type="entry name" value="N-reg_PII/ATP_PRibTrfase_C"/>
</dbReference>
<feature type="domain" description="CBS" evidence="4">
    <location>
        <begin position="122"/>
        <end position="178"/>
    </location>
</feature>
<reference evidence="5 6" key="1">
    <citation type="journal article" date="2010" name="Stand. Genomic Sci.">
        <title>Complete genome sequence of Spirochaeta smaragdinae type strain (SEBR 4228).</title>
        <authorList>
            <person name="Mavromatis K."/>
            <person name="Yasawong M."/>
            <person name="Chertkov O."/>
            <person name="Lapidus A."/>
            <person name="Lucas S."/>
            <person name="Nolan M."/>
            <person name="Del Rio T.G."/>
            <person name="Tice H."/>
            <person name="Cheng J.F."/>
            <person name="Pitluck S."/>
            <person name="Liolios K."/>
            <person name="Ivanova N."/>
            <person name="Tapia R."/>
            <person name="Han C."/>
            <person name="Bruce D."/>
            <person name="Goodwin L."/>
            <person name="Pati A."/>
            <person name="Chen A."/>
            <person name="Palaniappan K."/>
            <person name="Land M."/>
            <person name="Hauser L."/>
            <person name="Chang Y.J."/>
            <person name="Jeffries C.D."/>
            <person name="Detter J.C."/>
            <person name="Rohde M."/>
            <person name="Brambilla E."/>
            <person name="Spring S."/>
            <person name="Goker M."/>
            <person name="Sikorski J."/>
            <person name="Woyke T."/>
            <person name="Bristow J."/>
            <person name="Eisen J.A."/>
            <person name="Markowitz V."/>
            <person name="Hugenholtz P."/>
            <person name="Klenk H.P."/>
            <person name="Kyrpides N.C."/>
        </authorList>
    </citation>
    <scope>NUCLEOTIDE SEQUENCE [LARGE SCALE GENOMIC DNA]</scope>
    <source>
        <strain evidence="6">DSM 11293 / JCM 15392 / SEBR 4228</strain>
    </source>
</reference>
<dbReference type="eggNOG" id="COG0517">
    <property type="taxonomic scope" value="Bacteria"/>
</dbReference>
<dbReference type="SUPFAM" id="SSF54913">
    <property type="entry name" value="GlnB-like"/>
    <property type="match status" value="1"/>
</dbReference>
<dbReference type="eggNOG" id="COG1993">
    <property type="taxonomic scope" value="Bacteria"/>
</dbReference>
<dbReference type="PANTHER" id="PTHR43080">
    <property type="entry name" value="CBS DOMAIN-CONTAINING PROTEIN CBSX3, MITOCHONDRIAL"/>
    <property type="match status" value="1"/>
</dbReference>
<dbReference type="HOGENOM" id="CLU_051799_0_0_12"/>
<evidence type="ECO:0000256" key="3">
    <source>
        <dbReference type="PROSITE-ProRule" id="PRU00703"/>
    </source>
</evidence>
<organism evidence="5 6">
    <name type="scientific">Sediminispirochaeta smaragdinae (strain DSM 11293 / JCM 15392 / SEBR 4228)</name>
    <name type="common">Spirochaeta smaragdinae</name>
    <dbReference type="NCBI Taxonomy" id="573413"/>
    <lineage>
        <taxon>Bacteria</taxon>
        <taxon>Pseudomonadati</taxon>
        <taxon>Spirochaetota</taxon>
        <taxon>Spirochaetia</taxon>
        <taxon>Spirochaetales</taxon>
        <taxon>Spirochaetaceae</taxon>
        <taxon>Sediminispirochaeta</taxon>
    </lineage>
</organism>
<name>E1R2J7_SEDSS</name>
<dbReference type="SMART" id="SM00116">
    <property type="entry name" value="CBS"/>
    <property type="match status" value="4"/>
</dbReference>
<gene>
    <name evidence="5" type="ordered locus">Spirs_3469</name>
</gene>
<dbReference type="STRING" id="573413.Spirs_3469"/>
<evidence type="ECO:0000313" key="5">
    <source>
        <dbReference type="EMBL" id="ADK82557.1"/>
    </source>
</evidence>
<dbReference type="OrthoDB" id="9795599at2"/>
<keyword evidence="6" id="KW-1185">Reference proteome</keyword>
<dbReference type="CDD" id="cd04586">
    <property type="entry name" value="CBS_pair_BON_assoc"/>
    <property type="match status" value="1"/>
</dbReference>
<evidence type="ECO:0000256" key="2">
    <source>
        <dbReference type="ARBA" id="ARBA00023122"/>
    </source>
</evidence>
<dbReference type="AlphaFoldDB" id="E1R2J7"/>
<sequence>MIQYRSIKVYTRERARYKGKELSSAIVSYIRSLKISARCMVFRGSEGCYENGEIVTNKLVALSNDMPIMVEILLPIAESQPVIEKLTSMVDDGIISTSPAEIALFRTPSSLIPPHLLVRDVMTEQPVTAHPDWSVRETIQRLVDEHLKALPVTDKQGNVVGMVTQGDLMKHGGMPIRLGLLSTLPKEERSTWMEKSNNRNLSEIMTPHPQTINADQKVSEALHLMVRKALKRLPVVDGNGKLCGILARIDLLRLLSSKVQTAHETSGPSTGGNQLQLVRDVVLRDRLALPSHMPLREAIDILAQKAAQRAAVIDTDKHLVGLVTDSILMRVIDKKTSTILPLRRFAARRAESLQLSQVMKREVVRVTEETSVDEAIRLMTEQGLKRIPVVDAEGKFCGMIRRDSILIALSRSI</sequence>
<dbReference type="RefSeq" id="WP_013256016.1">
    <property type="nucleotide sequence ID" value="NC_014364.1"/>
</dbReference>
<dbReference type="KEGG" id="ssm:Spirs_3469"/>
<comment type="similarity">
    <text evidence="1">Belongs to the UPF0166 family.</text>
</comment>
<dbReference type="InterPro" id="IPR011322">
    <property type="entry name" value="N-reg_PII-like_a/b"/>
</dbReference>
<evidence type="ECO:0000256" key="1">
    <source>
        <dbReference type="ARBA" id="ARBA00010554"/>
    </source>
</evidence>
<dbReference type="eggNOG" id="COG2524">
    <property type="taxonomic scope" value="Bacteria"/>
</dbReference>
<dbReference type="Gene3D" id="3.10.580.10">
    <property type="entry name" value="CBS-domain"/>
    <property type="match status" value="2"/>
</dbReference>
<proteinExistence type="inferred from homology"/>
<dbReference type="PROSITE" id="PS51371">
    <property type="entry name" value="CBS"/>
    <property type="match status" value="4"/>
</dbReference>
<dbReference type="Proteomes" id="UP000002318">
    <property type="component" value="Chromosome"/>
</dbReference>
<accession>E1R2J7</accession>
<dbReference type="Pfam" id="PF00571">
    <property type="entry name" value="CBS"/>
    <property type="match status" value="4"/>
</dbReference>
<dbReference type="InterPro" id="IPR051257">
    <property type="entry name" value="Diverse_CBS-Domain"/>
</dbReference>
<dbReference type="Gene3D" id="3.30.70.120">
    <property type="match status" value="1"/>
</dbReference>
<protein>
    <submittedName>
        <fullName evidence="5">CBS domain containing membrane protein</fullName>
    </submittedName>
</protein>
<feature type="domain" description="CBS" evidence="4">
    <location>
        <begin position="282"/>
        <end position="338"/>
    </location>
</feature>
<feature type="domain" description="CBS" evidence="4">
    <location>
        <begin position="205"/>
        <end position="261"/>
    </location>
</feature>
<dbReference type="InterPro" id="IPR003793">
    <property type="entry name" value="UPF0166"/>
</dbReference>
<dbReference type="CDD" id="cd02205">
    <property type="entry name" value="CBS_pair_SF"/>
    <property type="match status" value="1"/>
</dbReference>